<dbReference type="OrthoDB" id="9807959at2"/>
<evidence type="ECO:0000313" key="2">
    <source>
        <dbReference type="EMBL" id="ENO97722.1"/>
    </source>
</evidence>
<dbReference type="EMBL" id="AMXF01000035">
    <property type="protein sequence ID" value="ENO97722.1"/>
    <property type="molecule type" value="Genomic_DNA"/>
</dbReference>
<dbReference type="InterPro" id="IPR031807">
    <property type="entry name" value="HicB-like"/>
</dbReference>
<dbReference type="Gene3D" id="3.30.160.250">
    <property type="match status" value="1"/>
</dbReference>
<dbReference type="InterPro" id="IPR035069">
    <property type="entry name" value="TTHA1013/TTHA0281-like"/>
</dbReference>
<protein>
    <recommendedName>
        <fullName evidence="1">HicB-like antitoxin of toxin-antitoxin system domain-containing protein</fullName>
    </recommendedName>
</protein>
<evidence type="ECO:0000313" key="3">
    <source>
        <dbReference type="Proteomes" id="UP000013047"/>
    </source>
</evidence>
<organism evidence="2 3">
    <name type="scientific">Thauera phenylacetica B4P</name>
    <dbReference type="NCBI Taxonomy" id="1234382"/>
    <lineage>
        <taxon>Bacteria</taxon>
        <taxon>Pseudomonadati</taxon>
        <taxon>Pseudomonadota</taxon>
        <taxon>Betaproteobacteria</taxon>
        <taxon>Rhodocyclales</taxon>
        <taxon>Zoogloeaceae</taxon>
        <taxon>Thauera</taxon>
    </lineage>
</organism>
<reference evidence="2 3" key="1">
    <citation type="submission" date="2012-09" db="EMBL/GenBank/DDBJ databases">
        <title>Draft Genome Sequences of 6 Strains from Genus Thauera.</title>
        <authorList>
            <person name="Liu B."/>
            <person name="Shapleigh J.P."/>
            <person name="Frostegard A.H."/>
        </authorList>
    </citation>
    <scope>NUCLEOTIDE SEQUENCE [LARGE SCALE GENOMIC DNA]</scope>
    <source>
        <strain evidence="2 3">B4P</strain>
    </source>
</reference>
<sequence length="129" mass="14569">MLYPVYVHKDEGSAYGLTFPDFPGCFSAADEMADLPRMAQEAVELHFEGEDIPIPTPSVPEAWAGDERFEGGYWMLVDIDLARIRNAPVRLNISLPEYLVRQIDNYAKAHHQTRSGFLARAAEEAMRAR</sequence>
<feature type="domain" description="HicB-like antitoxin of toxin-antitoxin system" evidence="1">
    <location>
        <begin position="3"/>
        <end position="122"/>
    </location>
</feature>
<dbReference type="InterPro" id="IPR010985">
    <property type="entry name" value="Ribbon_hlx_hlx"/>
</dbReference>
<dbReference type="SUPFAM" id="SSF143100">
    <property type="entry name" value="TTHA1013/TTHA0281-like"/>
    <property type="match status" value="1"/>
</dbReference>
<dbReference type="RefSeq" id="WP_004359556.1">
    <property type="nucleotide sequence ID" value="NZ_AMXF01000035.1"/>
</dbReference>
<accession>N6ZTA2</accession>
<comment type="caution">
    <text evidence="2">The sequence shown here is derived from an EMBL/GenBank/DDBJ whole genome shotgun (WGS) entry which is preliminary data.</text>
</comment>
<evidence type="ECO:0000259" key="1">
    <source>
        <dbReference type="Pfam" id="PF15919"/>
    </source>
</evidence>
<dbReference type="Proteomes" id="UP000013047">
    <property type="component" value="Unassembled WGS sequence"/>
</dbReference>
<dbReference type="InterPro" id="IPR013321">
    <property type="entry name" value="Arc_rbn_hlx_hlx"/>
</dbReference>
<keyword evidence="3" id="KW-1185">Reference proteome</keyword>
<gene>
    <name evidence="2" type="ORF">C667_07476</name>
</gene>
<dbReference type="Pfam" id="PF15919">
    <property type="entry name" value="HicB_lk_antitox"/>
    <property type="match status" value="1"/>
</dbReference>
<dbReference type="Gene3D" id="1.10.1220.10">
    <property type="entry name" value="Met repressor-like"/>
    <property type="match status" value="1"/>
</dbReference>
<dbReference type="GO" id="GO:0006355">
    <property type="term" value="P:regulation of DNA-templated transcription"/>
    <property type="evidence" value="ECO:0007669"/>
    <property type="project" value="InterPro"/>
</dbReference>
<proteinExistence type="predicted"/>
<dbReference type="AlphaFoldDB" id="N6ZTA2"/>
<dbReference type="SUPFAM" id="SSF47598">
    <property type="entry name" value="Ribbon-helix-helix"/>
    <property type="match status" value="1"/>
</dbReference>
<name>N6ZTA2_9RHOO</name>